<evidence type="ECO:0008006" key="3">
    <source>
        <dbReference type="Google" id="ProtNLM"/>
    </source>
</evidence>
<evidence type="ECO:0000313" key="1">
    <source>
        <dbReference type="EMBL" id="GGL03134.1"/>
    </source>
</evidence>
<dbReference type="AlphaFoldDB" id="A0A917REK5"/>
<gene>
    <name evidence="1" type="ORF">GCM10007964_51550</name>
</gene>
<keyword evidence="2" id="KW-1185">Reference proteome</keyword>
<comment type="caution">
    <text evidence="1">The sequence shown here is derived from an EMBL/GenBank/DDBJ whole genome shotgun (WGS) entry which is preliminary data.</text>
</comment>
<name>A0A917REK5_9ACTN</name>
<sequence>MLLAADAYWLTIAVHDTHPRLPRIPAIPHDDGGRGLLMVMLLTEESGGRHTIEPTPEGGKHIVVHLPRPIVATDPLEPGGAAAERRIETHYPGR</sequence>
<dbReference type="RefSeq" id="WP_189165606.1">
    <property type="nucleotide sequence ID" value="NZ_BMNT01000030.1"/>
</dbReference>
<dbReference type="EMBL" id="BMNT01000030">
    <property type="protein sequence ID" value="GGL03134.1"/>
    <property type="molecule type" value="Genomic_DNA"/>
</dbReference>
<reference evidence="1" key="2">
    <citation type="submission" date="2020-09" db="EMBL/GenBank/DDBJ databases">
        <authorList>
            <person name="Sun Q."/>
            <person name="Ohkuma M."/>
        </authorList>
    </citation>
    <scope>NUCLEOTIDE SEQUENCE</scope>
    <source>
        <strain evidence="1">JCM 13064</strain>
    </source>
</reference>
<accession>A0A917REK5</accession>
<reference evidence="1" key="1">
    <citation type="journal article" date="2014" name="Int. J. Syst. Evol. Microbiol.">
        <title>Complete genome sequence of Corynebacterium casei LMG S-19264T (=DSM 44701T), isolated from a smear-ripened cheese.</title>
        <authorList>
            <consortium name="US DOE Joint Genome Institute (JGI-PGF)"/>
            <person name="Walter F."/>
            <person name="Albersmeier A."/>
            <person name="Kalinowski J."/>
            <person name="Ruckert C."/>
        </authorList>
    </citation>
    <scope>NUCLEOTIDE SEQUENCE</scope>
    <source>
        <strain evidence="1">JCM 13064</strain>
    </source>
</reference>
<dbReference type="SUPFAM" id="SSF55874">
    <property type="entry name" value="ATPase domain of HSP90 chaperone/DNA topoisomerase II/histidine kinase"/>
    <property type="match status" value="1"/>
</dbReference>
<evidence type="ECO:0000313" key="2">
    <source>
        <dbReference type="Proteomes" id="UP000645217"/>
    </source>
</evidence>
<dbReference type="Gene3D" id="3.30.565.10">
    <property type="entry name" value="Histidine kinase-like ATPase, C-terminal domain"/>
    <property type="match status" value="1"/>
</dbReference>
<dbReference type="InterPro" id="IPR036890">
    <property type="entry name" value="HATPase_C_sf"/>
</dbReference>
<protein>
    <recommendedName>
        <fullName evidence="3">ATP-binding protein</fullName>
    </recommendedName>
</protein>
<proteinExistence type="predicted"/>
<dbReference type="Proteomes" id="UP000645217">
    <property type="component" value="Unassembled WGS sequence"/>
</dbReference>
<organism evidence="1 2">
    <name type="scientific">Sphaerisporangium melleum</name>
    <dbReference type="NCBI Taxonomy" id="321316"/>
    <lineage>
        <taxon>Bacteria</taxon>
        <taxon>Bacillati</taxon>
        <taxon>Actinomycetota</taxon>
        <taxon>Actinomycetes</taxon>
        <taxon>Streptosporangiales</taxon>
        <taxon>Streptosporangiaceae</taxon>
        <taxon>Sphaerisporangium</taxon>
    </lineage>
</organism>